<gene>
    <name evidence="1" type="ORF">C7S10_02535</name>
</gene>
<dbReference type="SUPFAM" id="SSF89796">
    <property type="entry name" value="CoA-transferase family III (CaiB/BaiF)"/>
    <property type="match status" value="1"/>
</dbReference>
<proteinExistence type="predicted"/>
<comment type="caution">
    <text evidence="1">The sequence shown here is derived from an EMBL/GenBank/DDBJ whole genome shotgun (WGS) entry which is preliminary data.</text>
</comment>
<accession>A0A2R7Z1W4</accession>
<keyword evidence="2" id="KW-1185">Reference proteome</keyword>
<dbReference type="Gene3D" id="3.30.1540.10">
    <property type="entry name" value="formyl-coa transferase, domain 3"/>
    <property type="match status" value="1"/>
</dbReference>
<dbReference type="InterPro" id="IPR023606">
    <property type="entry name" value="CoA-Trfase_III_dom_1_sf"/>
</dbReference>
<dbReference type="InterPro" id="IPR003673">
    <property type="entry name" value="CoA-Trfase_fam_III"/>
</dbReference>
<evidence type="ECO:0008006" key="3">
    <source>
        <dbReference type="Google" id="ProtNLM"/>
    </source>
</evidence>
<evidence type="ECO:0000313" key="1">
    <source>
        <dbReference type="EMBL" id="PUA82628.1"/>
    </source>
</evidence>
<dbReference type="Gene3D" id="3.40.50.10540">
    <property type="entry name" value="Crotonobetainyl-coa:carnitine coa-transferase, domain 1"/>
    <property type="match status" value="1"/>
</dbReference>
<reference evidence="1 2" key="1">
    <citation type="submission" date="2018-03" db="EMBL/GenBank/DDBJ databases">
        <authorList>
            <person name="Keele B.F."/>
        </authorList>
    </citation>
    <scope>NUCLEOTIDE SEQUENCE [LARGE SCALE GENOMIC DNA]</scope>
    <source>
        <strain evidence="1 2">IB-3</strain>
    </source>
</reference>
<dbReference type="AlphaFoldDB" id="A0A2R7Z1W4"/>
<dbReference type="Pfam" id="PF02515">
    <property type="entry name" value="CoA_transf_3"/>
    <property type="match status" value="1"/>
</dbReference>
<protein>
    <recommendedName>
        <fullName evidence="3">CoA transferase</fullName>
    </recommendedName>
</protein>
<organism evidence="1 2">
    <name type="scientific">Nocardioides currus</name>
    <dbReference type="NCBI Taxonomy" id="2133958"/>
    <lineage>
        <taxon>Bacteria</taxon>
        <taxon>Bacillati</taxon>
        <taxon>Actinomycetota</taxon>
        <taxon>Actinomycetes</taxon>
        <taxon>Propionibacteriales</taxon>
        <taxon>Nocardioidaceae</taxon>
        <taxon>Nocardioides</taxon>
    </lineage>
</organism>
<dbReference type="Proteomes" id="UP000244867">
    <property type="component" value="Unassembled WGS sequence"/>
</dbReference>
<evidence type="ECO:0000313" key="2">
    <source>
        <dbReference type="Proteomes" id="UP000244867"/>
    </source>
</evidence>
<dbReference type="GO" id="GO:0003824">
    <property type="term" value="F:catalytic activity"/>
    <property type="evidence" value="ECO:0007669"/>
    <property type="project" value="InterPro"/>
</dbReference>
<dbReference type="RefSeq" id="WP_108342814.1">
    <property type="nucleotide sequence ID" value="NZ_PYXZ01000001.1"/>
</dbReference>
<sequence length="320" mass="33787">MSATRWLEHLVVVDAGTTPATRYAGWLFVQNGATVLDRPSPDTSGQVTEAARDFLDTGKVGSADQPARVDVLLRDTGTVPTALAGLPPAGLVGVTSDFDLHGPRAGWVGDELVTAALGGAAGYTRSRTGAPVYGFGYRYQYLAGLYLFTALVAELSGGGRESGKEVAVSVFETVASLLPYPTTQFAYNGSDSILEQSGPRFVVACRDGWVVVYAGLAWPAIVGLVDRADLLGDARFVELGERFRHVRELGDLFDEWGARLTVAEALAEAALHDVAASVVRSPRDVLDDPDLRSRGAFREARGGGLAPSIPHLVVSEGLSA</sequence>
<dbReference type="EMBL" id="PYXZ01000001">
    <property type="protein sequence ID" value="PUA82628.1"/>
    <property type="molecule type" value="Genomic_DNA"/>
</dbReference>
<dbReference type="InterPro" id="IPR044855">
    <property type="entry name" value="CoA-Trfase_III_dom3_sf"/>
</dbReference>
<name>A0A2R7Z1W4_9ACTN</name>
<dbReference type="OrthoDB" id="9797653at2"/>